<proteinExistence type="predicted"/>
<evidence type="ECO:0000313" key="1">
    <source>
        <dbReference type="EMBL" id="MDR6705629.1"/>
    </source>
</evidence>
<name>A0AAW8M3W8_AGRTU</name>
<sequence length="103" mass="11427">MLHDEARADLLNIDRHATTGLSQTFSEGAITPSASSFSCFINFLQPEEARKPIVLVVDSPAAGKAKAFPQPRHRLETRDGSPRRVEGLEATDLWHVLLYPEMV</sequence>
<accession>A0AAW8M3W8</accession>
<gene>
    <name evidence="1" type="ORF">J2W61_005504</name>
</gene>
<comment type="caution">
    <text evidence="1">The sequence shown here is derived from an EMBL/GenBank/DDBJ whole genome shotgun (WGS) entry which is preliminary data.</text>
</comment>
<dbReference type="EMBL" id="JAVDSW010000017">
    <property type="protein sequence ID" value="MDR6705629.1"/>
    <property type="molecule type" value="Genomic_DNA"/>
</dbReference>
<evidence type="ECO:0000313" key="2">
    <source>
        <dbReference type="Proteomes" id="UP001265315"/>
    </source>
</evidence>
<dbReference type="AlphaFoldDB" id="A0AAW8M3W8"/>
<reference evidence="1" key="1">
    <citation type="submission" date="2023-07" db="EMBL/GenBank/DDBJ databases">
        <title>Sorghum-associated microbial communities from plants grown in Nebraska, USA.</title>
        <authorList>
            <person name="Schachtman D."/>
        </authorList>
    </citation>
    <scope>NUCLEOTIDE SEQUENCE</scope>
    <source>
        <strain evidence="1">1457</strain>
    </source>
</reference>
<organism evidence="1 2">
    <name type="scientific">Agrobacterium tumefaciens</name>
    <dbReference type="NCBI Taxonomy" id="358"/>
    <lineage>
        <taxon>Bacteria</taxon>
        <taxon>Pseudomonadati</taxon>
        <taxon>Pseudomonadota</taxon>
        <taxon>Alphaproteobacteria</taxon>
        <taxon>Hyphomicrobiales</taxon>
        <taxon>Rhizobiaceae</taxon>
        <taxon>Rhizobium/Agrobacterium group</taxon>
        <taxon>Agrobacterium</taxon>
        <taxon>Agrobacterium tumefaciens complex</taxon>
    </lineage>
</organism>
<dbReference type="Proteomes" id="UP001265315">
    <property type="component" value="Unassembled WGS sequence"/>
</dbReference>
<feature type="non-terminal residue" evidence="1">
    <location>
        <position position="103"/>
    </location>
</feature>
<protein>
    <submittedName>
        <fullName evidence="1">Uncharacterized protein</fullName>
    </submittedName>
</protein>